<organism evidence="7">
    <name type="scientific">uncultured Thermomicrobiales bacterium</name>
    <dbReference type="NCBI Taxonomy" id="1645740"/>
    <lineage>
        <taxon>Bacteria</taxon>
        <taxon>Pseudomonadati</taxon>
        <taxon>Thermomicrobiota</taxon>
        <taxon>Thermomicrobia</taxon>
        <taxon>Thermomicrobiales</taxon>
        <taxon>environmental samples</taxon>
    </lineage>
</organism>
<dbReference type="Gene3D" id="1.10.357.140">
    <property type="entry name" value="UbiA prenyltransferase"/>
    <property type="match status" value="1"/>
</dbReference>
<dbReference type="EMBL" id="CADCWF010000300">
    <property type="protein sequence ID" value="CAA9575913.1"/>
    <property type="molecule type" value="Genomic_DNA"/>
</dbReference>
<name>A0A6J4VDE6_9BACT</name>
<comment type="subcellular location">
    <subcellularLocation>
        <location evidence="1">Membrane</location>
        <topology evidence="1">Multi-pass membrane protein</topology>
    </subcellularLocation>
</comment>
<keyword evidence="7" id="KW-0808">Transferase</keyword>
<dbReference type="Pfam" id="PF01040">
    <property type="entry name" value="UbiA"/>
    <property type="match status" value="1"/>
</dbReference>
<feature type="transmembrane region" description="Helical" evidence="6">
    <location>
        <begin position="256"/>
        <end position="273"/>
    </location>
</feature>
<feature type="transmembrane region" description="Helical" evidence="6">
    <location>
        <begin position="221"/>
        <end position="244"/>
    </location>
</feature>
<keyword evidence="4 6" id="KW-1133">Transmembrane helix</keyword>
<evidence type="ECO:0000313" key="7">
    <source>
        <dbReference type="EMBL" id="CAA9575913.1"/>
    </source>
</evidence>
<accession>A0A6J4VDE6</accession>
<dbReference type="PANTHER" id="PTHR42723">
    <property type="entry name" value="CHLOROPHYLL SYNTHASE"/>
    <property type="match status" value="1"/>
</dbReference>
<evidence type="ECO:0000256" key="2">
    <source>
        <dbReference type="ARBA" id="ARBA00022475"/>
    </source>
</evidence>
<dbReference type="GO" id="GO:0016765">
    <property type="term" value="F:transferase activity, transferring alkyl or aryl (other than methyl) groups"/>
    <property type="evidence" value="ECO:0007669"/>
    <property type="project" value="InterPro"/>
</dbReference>
<dbReference type="NCBIfam" id="NF008978">
    <property type="entry name" value="PRK12324.1-4"/>
    <property type="match status" value="1"/>
</dbReference>
<reference evidence="7" key="1">
    <citation type="submission" date="2020-02" db="EMBL/GenBank/DDBJ databases">
        <authorList>
            <person name="Meier V. D."/>
        </authorList>
    </citation>
    <scope>NUCLEOTIDE SEQUENCE</scope>
    <source>
        <strain evidence="7">AVDCRST_MAG59</strain>
    </source>
</reference>
<feature type="transmembrane region" description="Helical" evidence="6">
    <location>
        <begin position="155"/>
        <end position="176"/>
    </location>
</feature>
<evidence type="ECO:0000256" key="3">
    <source>
        <dbReference type="ARBA" id="ARBA00022692"/>
    </source>
</evidence>
<gene>
    <name evidence="7" type="ORF">AVDCRST_MAG59-4175</name>
</gene>
<evidence type="ECO:0000256" key="6">
    <source>
        <dbReference type="SAM" id="Phobius"/>
    </source>
</evidence>
<dbReference type="InterPro" id="IPR050475">
    <property type="entry name" value="Prenyltransferase_related"/>
</dbReference>
<evidence type="ECO:0000256" key="1">
    <source>
        <dbReference type="ARBA" id="ARBA00004141"/>
    </source>
</evidence>
<keyword evidence="2" id="KW-1003">Cell membrane</keyword>
<dbReference type="InterPro" id="IPR044878">
    <property type="entry name" value="UbiA_sf"/>
</dbReference>
<feature type="transmembrane region" description="Helical" evidence="6">
    <location>
        <begin position="132"/>
        <end position="148"/>
    </location>
</feature>
<feature type="transmembrane region" description="Helical" evidence="6">
    <location>
        <begin position="294"/>
        <end position="312"/>
    </location>
</feature>
<dbReference type="InterPro" id="IPR000537">
    <property type="entry name" value="UbiA_prenyltransferase"/>
</dbReference>
<feature type="transmembrane region" description="Helical" evidence="6">
    <location>
        <begin position="182"/>
        <end position="200"/>
    </location>
</feature>
<proteinExistence type="predicted"/>
<dbReference type="NCBIfam" id="NF008977">
    <property type="entry name" value="PRK12324.1-2"/>
    <property type="match status" value="1"/>
</dbReference>
<evidence type="ECO:0000256" key="4">
    <source>
        <dbReference type="ARBA" id="ARBA00022989"/>
    </source>
</evidence>
<evidence type="ECO:0000256" key="5">
    <source>
        <dbReference type="ARBA" id="ARBA00023136"/>
    </source>
</evidence>
<keyword evidence="3 6" id="KW-0812">Transmembrane</keyword>
<sequence length="314" mass="33931">MKRTGHHVAPLPSALPRERGHRTVDVAALVRSLRPLQWTKNAVVLAALVFSGELFSLGSLARAIAAALVFCCASSAMYLVNDIRDVEGDRVHPKKRLRPIAAGLITTGQATAAAAALFGLAVVGAWLVGPPFLVVILNYVALIVAYTYGLKRLVILDVFAIAAGFVLRAVGGAVAIDVPVSPWLYLCTLLLALFIGFGKRRHELTSLETDAIRHRANLESYTVPLLDQITGVVAAATVMAYSLYTFDAPNVPQNHAMMLTIPFVVYALFRYLYLTQRRDLGGAPEVLLFADRSLLACIAGWGLTAIVILYLVPR</sequence>
<keyword evidence="5 6" id="KW-0472">Membrane</keyword>
<dbReference type="CDD" id="cd13963">
    <property type="entry name" value="PT_UbiA_2"/>
    <property type="match status" value="1"/>
</dbReference>
<dbReference type="PANTHER" id="PTHR42723:SF1">
    <property type="entry name" value="CHLOROPHYLL SYNTHASE, CHLOROPLASTIC"/>
    <property type="match status" value="1"/>
</dbReference>
<feature type="transmembrane region" description="Helical" evidence="6">
    <location>
        <begin position="101"/>
        <end position="126"/>
    </location>
</feature>
<protein>
    <submittedName>
        <fullName evidence="7">UbiA prenyltransferase</fullName>
    </submittedName>
</protein>
<dbReference type="AlphaFoldDB" id="A0A6J4VDE6"/>
<feature type="transmembrane region" description="Helical" evidence="6">
    <location>
        <begin position="63"/>
        <end position="80"/>
    </location>
</feature>
<dbReference type="GO" id="GO:0016020">
    <property type="term" value="C:membrane"/>
    <property type="evidence" value="ECO:0007669"/>
    <property type="project" value="UniProtKB-SubCell"/>
</dbReference>